<reference evidence="1 2" key="1">
    <citation type="submission" date="2019-04" db="EMBL/GenBank/DDBJ databases">
        <title>Friends and foes A comparative genomics study of 23 Aspergillus species from section Flavi.</title>
        <authorList>
            <consortium name="DOE Joint Genome Institute"/>
            <person name="Kjaerbolling I."/>
            <person name="Vesth T."/>
            <person name="Frisvad J.C."/>
            <person name="Nybo J.L."/>
            <person name="Theobald S."/>
            <person name="Kildgaard S."/>
            <person name="Isbrandt T."/>
            <person name="Kuo A."/>
            <person name="Sato A."/>
            <person name="Lyhne E.K."/>
            <person name="Kogle M.E."/>
            <person name="Wiebenga A."/>
            <person name="Kun R.S."/>
            <person name="Lubbers R.J."/>
            <person name="Makela M.R."/>
            <person name="Barry K."/>
            <person name="Chovatia M."/>
            <person name="Clum A."/>
            <person name="Daum C."/>
            <person name="Haridas S."/>
            <person name="He G."/>
            <person name="LaButti K."/>
            <person name="Lipzen A."/>
            <person name="Mondo S."/>
            <person name="Riley R."/>
            <person name="Salamov A."/>
            <person name="Simmons B.A."/>
            <person name="Magnuson J.K."/>
            <person name="Henrissat B."/>
            <person name="Mortensen U.H."/>
            <person name="Larsen T.O."/>
            <person name="Devries R.P."/>
            <person name="Grigoriev I.V."/>
            <person name="Machida M."/>
            <person name="Baker S.E."/>
            <person name="Andersen M.R."/>
        </authorList>
    </citation>
    <scope>NUCLEOTIDE SEQUENCE [LARGE SCALE GENOMIC DNA]</scope>
    <source>
        <strain evidence="1 2">IBT 18842</strain>
    </source>
</reference>
<dbReference type="PANTHER" id="PTHR38797">
    <property type="entry name" value="NUCLEAR PORE COMPLEX PROTEIN NUP85-RELATED"/>
    <property type="match status" value="1"/>
</dbReference>
<sequence>MDSIQLEIETPDPDEFDAQILAIISEAIAPDPTPAKDAALAIDTAYKTSLAQNPNRTPGGSLLCFWDVIHSFAMQIPHEHPAQEKLVAVLKELNDVTSTQIVLDKPLWNGLPYFSAEVPQSWQHLSPEAGDDVKKQRFVNLQAYLARVFGLGLESLEMYALWSLSDAVEGAIVPVRGSPDLVSAEPGDIVDLPFKTAAAAVWIIHAGAALHGRDEEISGTDAGPLWKLSKKEAKQARRKYKGTKGLCAERWDLWKTQFAAIRDYEGADEETRTIAGRAVERMDKLN</sequence>
<organism evidence="1 2">
    <name type="scientific">Aspergillus avenaceus</name>
    <dbReference type="NCBI Taxonomy" id="36643"/>
    <lineage>
        <taxon>Eukaryota</taxon>
        <taxon>Fungi</taxon>
        <taxon>Dikarya</taxon>
        <taxon>Ascomycota</taxon>
        <taxon>Pezizomycotina</taxon>
        <taxon>Eurotiomycetes</taxon>
        <taxon>Eurotiomycetidae</taxon>
        <taxon>Eurotiales</taxon>
        <taxon>Aspergillaceae</taxon>
        <taxon>Aspergillus</taxon>
        <taxon>Aspergillus subgen. Circumdati</taxon>
    </lineage>
</organism>
<protein>
    <submittedName>
        <fullName evidence="1">Uncharacterized protein</fullName>
    </submittedName>
</protein>
<gene>
    <name evidence="1" type="ORF">BDV25DRAFT_135253</name>
</gene>
<dbReference type="AlphaFoldDB" id="A0A5N6U9A8"/>
<dbReference type="PANTHER" id="PTHR38797:SF4">
    <property type="entry name" value="NUCLEAR PORE COMPLEX PROTEIN NUP85"/>
    <property type="match status" value="1"/>
</dbReference>
<dbReference type="Pfam" id="PF12311">
    <property type="entry name" value="DUF3632"/>
    <property type="match status" value="1"/>
</dbReference>
<evidence type="ECO:0000313" key="2">
    <source>
        <dbReference type="Proteomes" id="UP000325780"/>
    </source>
</evidence>
<proteinExistence type="predicted"/>
<evidence type="ECO:0000313" key="1">
    <source>
        <dbReference type="EMBL" id="KAE8155205.1"/>
    </source>
</evidence>
<keyword evidence="2" id="KW-1185">Reference proteome</keyword>
<dbReference type="Proteomes" id="UP000325780">
    <property type="component" value="Unassembled WGS sequence"/>
</dbReference>
<dbReference type="InterPro" id="IPR053204">
    <property type="entry name" value="Oxopyrrolidines_Biosynth-assoc"/>
</dbReference>
<dbReference type="InterPro" id="IPR022085">
    <property type="entry name" value="OpdG"/>
</dbReference>
<accession>A0A5N6U9A8</accession>
<name>A0A5N6U9A8_ASPAV</name>
<dbReference type="OrthoDB" id="3350591at2759"/>
<dbReference type="EMBL" id="ML742024">
    <property type="protein sequence ID" value="KAE8155205.1"/>
    <property type="molecule type" value="Genomic_DNA"/>
</dbReference>